<dbReference type="Pfam" id="PF04408">
    <property type="entry name" value="WHD_HA2"/>
    <property type="match status" value="1"/>
</dbReference>
<dbReference type="RefSeq" id="WP_228226092.1">
    <property type="nucleotide sequence ID" value="NZ_JAJGNP010000001.1"/>
</dbReference>
<dbReference type="InterPro" id="IPR010225">
    <property type="entry name" value="HrpB"/>
</dbReference>
<comment type="caution">
    <text evidence="9">The sequence shown here is derived from an EMBL/GenBank/DDBJ whole genome shotgun (WGS) entry which is preliminary data.</text>
</comment>
<keyword evidence="5" id="KW-0067">ATP-binding</keyword>
<keyword evidence="3" id="KW-0378">Hydrolase</keyword>
<evidence type="ECO:0000256" key="5">
    <source>
        <dbReference type="ARBA" id="ARBA00022840"/>
    </source>
</evidence>
<sequence length="830" mass="89018">MTMLPIHAVLPDLLTTLRASSSAVLVAPPGAGKTTAVAPALLAEPWCTGQVLLLSPRRLAARAAAERIAEMIGDEPGGMVGYATRMDSRQSTRTRLLVLTEGIFVRRIQDDPELTGISAVLFDEVHERGLDSDFGLALALDAQAALRPDLRIVPMSATLDGARFAALLGDAPVIESEGRIQPLDLRHIGRASEKRIEDDMAAAIRRALTEEAEGDLLAFLPGVAEIDRTAERVEGLPAEIHRLHGSLDPAAQRAAIRPSREGRRKVILATSIAETSLTIDGVRIVVDSGLARRPRYDRAAGVTRLVTERASQTSATQRAGRAARQRPGVAYRLWEAAATAGMPPFDPPEILESDLSSLMLDCALWGVSDPATLRWLDPPPASAVDEARRRLIALEALDDDGRITAHGKALAKLPLSPRIAHMLVRGGDMGLADIAADVAVLLGERGIGGQDTDLTLRRQRWRRESGKRADAARAMARRWARLVPAIHGGGGSSTRPAESQRSTLVAASEHQVGLCLALAFPDRVAKRRSADGADWVSVGGRGFRLDPLSPLAREEWLAVGEVQGSAAGARILSAAPIAEADILSLFGHRVQEHRTVRFRSANGGIEALRERRLGAVRLSSGSDDRPDPGAVAAALRDGVRQGGLSLLPWSDAAISLRMRAAFAGIEALSDEALMVTLDDWLPPLLQGKRRLSDIDRSLLSGVLEGLIGWDGKQQLDRLAPADFRSPAGSSHAIDYAAEGGPRVELRVQALFGLAAHPTIGNQHIPLVLSLTSPAGRPIQTTRDLPGFWAGNWRDVAKEMRGRYPRHPWPEDPAAASATLRTKRADARAKS</sequence>
<gene>
    <name evidence="9" type="primary">hrpB</name>
    <name evidence="9" type="ORF">LL253_01605</name>
</gene>
<accession>A0ABS8GZ69</accession>
<evidence type="ECO:0000313" key="10">
    <source>
        <dbReference type="Proteomes" id="UP001198830"/>
    </source>
</evidence>
<dbReference type="Pfam" id="PF00271">
    <property type="entry name" value="Helicase_C"/>
    <property type="match status" value="1"/>
</dbReference>
<dbReference type="Gene3D" id="3.40.50.300">
    <property type="entry name" value="P-loop containing nucleotide triphosphate hydrolases"/>
    <property type="match status" value="2"/>
</dbReference>
<dbReference type="InterPro" id="IPR027417">
    <property type="entry name" value="P-loop_NTPase"/>
</dbReference>
<proteinExistence type="predicted"/>
<dbReference type="Pfam" id="PF08482">
    <property type="entry name" value="HrpB_C"/>
    <property type="match status" value="1"/>
</dbReference>
<dbReference type="Proteomes" id="UP001198830">
    <property type="component" value="Unassembled WGS sequence"/>
</dbReference>
<evidence type="ECO:0000259" key="8">
    <source>
        <dbReference type="PROSITE" id="PS51194"/>
    </source>
</evidence>
<reference evidence="9 10" key="1">
    <citation type="submission" date="2021-10" db="EMBL/GenBank/DDBJ databases">
        <title>The diversity and Nitrogen Metabolism of Culturable Nitrate-Utilizing Bacteria Within the Oxygen Minimum Zone of the Changjiang (Yangtze River)Estuary.</title>
        <authorList>
            <person name="Zhang D."/>
            <person name="Zheng J."/>
            <person name="Liu S."/>
            <person name="He W."/>
        </authorList>
    </citation>
    <scope>NUCLEOTIDE SEQUENCE [LARGE SCALE GENOMIC DNA]</scope>
    <source>
        <strain evidence="9 10">FXH275-2</strain>
    </source>
</reference>
<keyword evidence="4 9" id="KW-0347">Helicase</keyword>
<dbReference type="SUPFAM" id="SSF52540">
    <property type="entry name" value="P-loop containing nucleoside triphosphate hydrolases"/>
    <property type="match status" value="2"/>
</dbReference>
<evidence type="ECO:0000256" key="4">
    <source>
        <dbReference type="ARBA" id="ARBA00022806"/>
    </source>
</evidence>
<dbReference type="PROSITE" id="PS00690">
    <property type="entry name" value="DEAH_ATP_HELICASE"/>
    <property type="match status" value="1"/>
</dbReference>
<dbReference type="Pfam" id="PF00270">
    <property type="entry name" value="DEAD"/>
    <property type="match status" value="1"/>
</dbReference>
<keyword evidence="2" id="KW-0547">Nucleotide-binding</keyword>
<dbReference type="GO" id="GO:0004386">
    <property type="term" value="F:helicase activity"/>
    <property type="evidence" value="ECO:0007669"/>
    <property type="project" value="UniProtKB-KW"/>
</dbReference>
<dbReference type="InterPro" id="IPR007502">
    <property type="entry name" value="Helicase-assoc_dom"/>
</dbReference>
<dbReference type="SMART" id="SM00487">
    <property type="entry name" value="DEXDc"/>
    <property type="match status" value="1"/>
</dbReference>
<dbReference type="EC" id="3.6.4.13" evidence="1"/>
<dbReference type="Gene3D" id="1.20.120.1080">
    <property type="match status" value="1"/>
</dbReference>
<dbReference type="PANTHER" id="PTHR43519">
    <property type="entry name" value="ATP-DEPENDENT RNA HELICASE HRPB"/>
    <property type="match status" value="1"/>
</dbReference>
<dbReference type="InterPro" id="IPR049614">
    <property type="entry name" value="HrpB_DEXH"/>
</dbReference>
<feature type="region of interest" description="Disordered" evidence="6">
    <location>
        <begin position="803"/>
        <end position="830"/>
    </location>
</feature>
<dbReference type="InterPro" id="IPR001650">
    <property type="entry name" value="Helicase_C-like"/>
</dbReference>
<dbReference type="PANTHER" id="PTHR43519:SF1">
    <property type="entry name" value="ATP-DEPENDENT RNA HELICASE HRPB"/>
    <property type="match status" value="1"/>
</dbReference>
<evidence type="ECO:0000259" key="7">
    <source>
        <dbReference type="PROSITE" id="PS51192"/>
    </source>
</evidence>
<dbReference type="CDD" id="cd18791">
    <property type="entry name" value="SF2_C_RHA"/>
    <property type="match status" value="1"/>
</dbReference>
<feature type="domain" description="Helicase ATP-binding" evidence="7">
    <location>
        <begin position="14"/>
        <end position="177"/>
    </location>
</feature>
<feature type="domain" description="Helicase C-terminal" evidence="8">
    <location>
        <begin position="203"/>
        <end position="366"/>
    </location>
</feature>
<keyword evidence="10" id="KW-1185">Reference proteome</keyword>
<evidence type="ECO:0000256" key="6">
    <source>
        <dbReference type="SAM" id="MobiDB-lite"/>
    </source>
</evidence>
<dbReference type="PROSITE" id="PS51194">
    <property type="entry name" value="HELICASE_CTER"/>
    <property type="match status" value="1"/>
</dbReference>
<dbReference type="InterPro" id="IPR013689">
    <property type="entry name" value="RNA_helicase_ATP-dep_HrpB_C"/>
</dbReference>
<evidence type="ECO:0000256" key="1">
    <source>
        <dbReference type="ARBA" id="ARBA00012552"/>
    </source>
</evidence>
<dbReference type="CDD" id="cd17990">
    <property type="entry name" value="DEXHc_HrpB"/>
    <property type="match status" value="1"/>
</dbReference>
<evidence type="ECO:0000256" key="3">
    <source>
        <dbReference type="ARBA" id="ARBA00022801"/>
    </source>
</evidence>
<name>A0ABS8GZ69_9SPHN</name>
<dbReference type="SMART" id="SM00847">
    <property type="entry name" value="HA2"/>
    <property type="match status" value="1"/>
</dbReference>
<dbReference type="NCBIfam" id="TIGR01970">
    <property type="entry name" value="DEAH_box_HrpB"/>
    <property type="match status" value="1"/>
</dbReference>
<dbReference type="PIRSF" id="PIRSF005496">
    <property type="entry name" value="ATP_hel_hrpB"/>
    <property type="match status" value="1"/>
</dbReference>
<dbReference type="InterPro" id="IPR002464">
    <property type="entry name" value="DNA/RNA_helicase_DEAH_CS"/>
</dbReference>
<dbReference type="InterPro" id="IPR048333">
    <property type="entry name" value="HA2_WH"/>
</dbReference>
<dbReference type="PROSITE" id="PS51192">
    <property type="entry name" value="HELICASE_ATP_BIND_1"/>
    <property type="match status" value="1"/>
</dbReference>
<dbReference type="EMBL" id="JAJGNP010000001">
    <property type="protein sequence ID" value="MCC4231381.1"/>
    <property type="molecule type" value="Genomic_DNA"/>
</dbReference>
<protein>
    <recommendedName>
        <fullName evidence="1">RNA helicase</fullName>
        <ecNumber evidence="1">3.6.4.13</ecNumber>
    </recommendedName>
</protein>
<dbReference type="InterPro" id="IPR014001">
    <property type="entry name" value="Helicase_ATP-bd"/>
</dbReference>
<dbReference type="SMART" id="SM00490">
    <property type="entry name" value="HELICc"/>
    <property type="match status" value="1"/>
</dbReference>
<organism evidence="9 10">
    <name type="scientific">Sphingobium soli</name>
    <dbReference type="NCBI Taxonomy" id="1591116"/>
    <lineage>
        <taxon>Bacteria</taxon>
        <taxon>Pseudomonadati</taxon>
        <taxon>Pseudomonadota</taxon>
        <taxon>Alphaproteobacteria</taxon>
        <taxon>Sphingomonadales</taxon>
        <taxon>Sphingomonadaceae</taxon>
        <taxon>Sphingobium</taxon>
    </lineage>
</organism>
<evidence type="ECO:0000256" key="2">
    <source>
        <dbReference type="ARBA" id="ARBA00022741"/>
    </source>
</evidence>
<dbReference type="InterPro" id="IPR011545">
    <property type="entry name" value="DEAD/DEAH_box_helicase_dom"/>
</dbReference>
<evidence type="ECO:0000313" key="9">
    <source>
        <dbReference type="EMBL" id="MCC4231381.1"/>
    </source>
</evidence>